<name>A0AAE1H561_9NEOP</name>
<evidence type="ECO:0000256" key="1">
    <source>
        <dbReference type="SAM" id="MobiDB-lite"/>
    </source>
</evidence>
<feature type="chain" id="PRO_5041923369" evidence="2">
    <location>
        <begin position="16"/>
        <end position="220"/>
    </location>
</feature>
<feature type="signal peptide" evidence="2">
    <location>
        <begin position="1"/>
        <end position="15"/>
    </location>
</feature>
<accession>A0AAE1H561</accession>
<dbReference type="AlphaFoldDB" id="A0AAE1H561"/>
<sequence>MFQVVLICVVGAAMGSLLQLGVPAPAVAWPQLIAQHTVVAAPQVHAVHAPTVAIVAPGTHGTLLGALPGANAIVQGPQEGPVAVSGPSEGAASLQGPRSAPTTISGPAGAVIAPANGVTVLTPPSNPGAILAAPKQPVLAIAQPAHAVHVAAPVAVHAPAVAVAPVAIGVHGGVVDTPEVAAAKIAHAQAHASALAHAGADDGSYVNDCSDGSCDDGSHY</sequence>
<evidence type="ECO:0000313" key="3">
    <source>
        <dbReference type="EMBL" id="KAK3915002.1"/>
    </source>
</evidence>
<keyword evidence="4" id="KW-1185">Reference proteome</keyword>
<reference evidence="3" key="1">
    <citation type="submission" date="2021-07" db="EMBL/GenBank/DDBJ databases">
        <authorList>
            <person name="Catto M.A."/>
            <person name="Jacobson A."/>
            <person name="Kennedy G."/>
            <person name="Labadie P."/>
            <person name="Hunt B.G."/>
            <person name="Srinivasan R."/>
        </authorList>
    </citation>
    <scope>NUCLEOTIDE SEQUENCE</scope>
    <source>
        <strain evidence="3">PL_HMW_Pooled</strain>
        <tissue evidence="3">Head</tissue>
    </source>
</reference>
<reference evidence="3" key="2">
    <citation type="journal article" date="2023" name="BMC Genomics">
        <title>Pest status, molecular evolution, and epigenetic factors derived from the genome assembly of Frankliniella fusca, a thysanopteran phytovirus vector.</title>
        <authorList>
            <person name="Catto M.A."/>
            <person name="Labadie P.E."/>
            <person name="Jacobson A.L."/>
            <person name="Kennedy G.G."/>
            <person name="Srinivasan R."/>
            <person name="Hunt B.G."/>
        </authorList>
    </citation>
    <scope>NUCLEOTIDE SEQUENCE</scope>
    <source>
        <strain evidence="3">PL_HMW_Pooled</strain>
    </source>
</reference>
<dbReference type="EMBL" id="JAHWGI010000394">
    <property type="protein sequence ID" value="KAK3915002.1"/>
    <property type="molecule type" value="Genomic_DNA"/>
</dbReference>
<keyword evidence="2" id="KW-0732">Signal</keyword>
<evidence type="ECO:0000313" key="4">
    <source>
        <dbReference type="Proteomes" id="UP001219518"/>
    </source>
</evidence>
<comment type="caution">
    <text evidence="3">The sequence shown here is derived from an EMBL/GenBank/DDBJ whole genome shotgun (WGS) entry which is preliminary data.</text>
</comment>
<dbReference type="Proteomes" id="UP001219518">
    <property type="component" value="Unassembled WGS sequence"/>
</dbReference>
<gene>
    <name evidence="3" type="ORF">KUF71_005690</name>
</gene>
<protein>
    <submittedName>
        <fullName evidence="3">Protein piccolo</fullName>
    </submittedName>
</protein>
<organism evidence="3 4">
    <name type="scientific">Frankliniella fusca</name>
    <dbReference type="NCBI Taxonomy" id="407009"/>
    <lineage>
        <taxon>Eukaryota</taxon>
        <taxon>Metazoa</taxon>
        <taxon>Ecdysozoa</taxon>
        <taxon>Arthropoda</taxon>
        <taxon>Hexapoda</taxon>
        <taxon>Insecta</taxon>
        <taxon>Pterygota</taxon>
        <taxon>Neoptera</taxon>
        <taxon>Paraneoptera</taxon>
        <taxon>Thysanoptera</taxon>
        <taxon>Terebrantia</taxon>
        <taxon>Thripoidea</taxon>
        <taxon>Thripidae</taxon>
        <taxon>Frankliniella</taxon>
    </lineage>
</organism>
<proteinExistence type="predicted"/>
<feature type="region of interest" description="Disordered" evidence="1">
    <location>
        <begin position="78"/>
        <end position="103"/>
    </location>
</feature>
<evidence type="ECO:0000256" key="2">
    <source>
        <dbReference type="SAM" id="SignalP"/>
    </source>
</evidence>